<accession>A0A8T1V842</accession>
<evidence type="ECO:0000313" key="4">
    <source>
        <dbReference type="EMBL" id="KAG7375744.1"/>
    </source>
</evidence>
<evidence type="ECO:0000313" key="5">
    <source>
        <dbReference type="Proteomes" id="UP000694044"/>
    </source>
</evidence>
<organism evidence="4 5">
    <name type="scientific">Phytophthora pseudosyringae</name>
    <dbReference type="NCBI Taxonomy" id="221518"/>
    <lineage>
        <taxon>Eukaryota</taxon>
        <taxon>Sar</taxon>
        <taxon>Stramenopiles</taxon>
        <taxon>Oomycota</taxon>
        <taxon>Peronosporomycetes</taxon>
        <taxon>Peronosporales</taxon>
        <taxon>Peronosporaceae</taxon>
        <taxon>Phytophthora</taxon>
    </lineage>
</organism>
<dbReference type="InterPro" id="IPR011598">
    <property type="entry name" value="bHLH_dom"/>
</dbReference>
<feature type="compositionally biased region" description="Basic and acidic residues" evidence="2">
    <location>
        <begin position="12"/>
        <end position="22"/>
    </location>
</feature>
<comment type="caution">
    <text evidence="4">The sequence shown here is derived from an EMBL/GenBank/DDBJ whole genome shotgun (WGS) entry which is preliminary data.</text>
</comment>
<dbReference type="CDD" id="cd00083">
    <property type="entry name" value="bHLH_SF"/>
    <property type="match status" value="1"/>
</dbReference>
<protein>
    <recommendedName>
        <fullName evidence="3">BHLH domain-containing protein</fullName>
    </recommendedName>
</protein>
<feature type="region of interest" description="Disordered" evidence="2">
    <location>
        <begin position="290"/>
        <end position="320"/>
    </location>
</feature>
<reference evidence="4" key="1">
    <citation type="submission" date="2021-02" db="EMBL/GenBank/DDBJ databases">
        <authorList>
            <person name="Palmer J.M."/>
        </authorList>
    </citation>
    <scope>NUCLEOTIDE SEQUENCE</scope>
    <source>
        <strain evidence="4">SCRP734</strain>
    </source>
</reference>
<feature type="coiled-coil region" evidence="1">
    <location>
        <begin position="136"/>
        <end position="163"/>
    </location>
</feature>
<keyword evidence="5" id="KW-1185">Reference proteome</keyword>
<evidence type="ECO:0000259" key="3">
    <source>
        <dbReference type="PROSITE" id="PS50888"/>
    </source>
</evidence>
<dbReference type="PROSITE" id="PS50888">
    <property type="entry name" value="BHLH"/>
    <property type="match status" value="1"/>
</dbReference>
<dbReference type="EMBL" id="JAGDFM010000950">
    <property type="protein sequence ID" value="KAG7375744.1"/>
    <property type="molecule type" value="Genomic_DNA"/>
</dbReference>
<feature type="domain" description="BHLH" evidence="3">
    <location>
        <begin position="87"/>
        <end position="139"/>
    </location>
</feature>
<dbReference type="OrthoDB" id="200651at2759"/>
<sequence>MSVNGYAASSARRYDQPRDDGRPALYLQPHAMADDYNQLMHAPQHGAVKYEPGAPYYPPPPAALHVSSDYQPVPGSAASTPPSGAKRSREELNMKEKQRMFKLNERISQLRALLDEAGVQSKKNKQSVLDNTVHYIELLRGDLVVARQKAERAEKQAETFRARAPQGVDRAASGVFEKTTTPRVVVDMDMATVVFNAAFVEFAGLSELALKKKKTLRPYLCADQAKLDAIVKKLRETKQSVSALVNASTTGKGEVAVNLVAAVVSDDCGKAANVEFSLIPVDTQQLQRQRPWAPKRQKTKVGGGGGATEAAAMRSKTTDEPAIYVQL</sequence>
<dbReference type="SMART" id="SM00353">
    <property type="entry name" value="HLH"/>
    <property type="match status" value="1"/>
</dbReference>
<evidence type="ECO:0000256" key="1">
    <source>
        <dbReference type="SAM" id="Coils"/>
    </source>
</evidence>
<dbReference type="GO" id="GO:0046983">
    <property type="term" value="F:protein dimerization activity"/>
    <property type="evidence" value="ECO:0007669"/>
    <property type="project" value="InterPro"/>
</dbReference>
<dbReference type="Proteomes" id="UP000694044">
    <property type="component" value="Unassembled WGS sequence"/>
</dbReference>
<proteinExistence type="predicted"/>
<feature type="region of interest" description="Disordered" evidence="2">
    <location>
        <begin position="1"/>
        <end position="24"/>
    </location>
</feature>
<dbReference type="Pfam" id="PF00010">
    <property type="entry name" value="HLH"/>
    <property type="match status" value="1"/>
</dbReference>
<feature type="region of interest" description="Disordered" evidence="2">
    <location>
        <begin position="60"/>
        <end position="89"/>
    </location>
</feature>
<name>A0A8T1V842_9STRA</name>
<evidence type="ECO:0000256" key="2">
    <source>
        <dbReference type="SAM" id="MobiDB-lite"/>
    </source>
</evidence>
<dbReference type="AlphaFoldDB" id="A0A8T1V842"/>
<keyword evidence="1" id="KW-0175">Coiled coil</keyword>
<gene>
    <name evidence="4" type="ORF">PHYPSEUDO_015394</name>
</gene>